<evidence type="ECO:0000313" key="1">
    <source>
        <dbReference type="Ensembl" id="ENSCPVP00000026015.1"/>
    </source>
</evidence>
<dbReference type="InterPro" id="IPR041577">
    <property type="entry name" value="RT_RNaseH_2"/>
</dbReference>
<name>A0A8U8CKQ8_GEOPR</name>
<evidence type="ECO:0000313" key="2">
    <source>
        <dbReference type="Proteomes" id="UP000694382"/>
    </source>
</evidence>
<dbReference type="Proteomes" id="UP000694382">
    <property type="component" value="Chromosome 28"/>
</dbReference>
<accession>A0A8U8CKQ8</accession>
<reference evidence="1" key="3">
    <citation type="submission" date="2025-09" db="UniProtKB">
        <authorList>
            <consortium name="Ensembl"/>
        </authorList>
    </citation>
    <scope>IDENTIFICATION</scope>
</reference>
<dbReference type="SUPFAM" id="SSF56672">
    <property type="entry name" value="DNA/RNA polymerases"/>
    <property type="match status" value="1"/>
</dbReference>
<dbReference type="Ensembl" id="ENSCPVT00000026351.1">
    <property type="protein sequence ID" value="ENSCPVP00000026015.1"/>
    <property type="gene ID" value="ENSCPVG00000018557.1"/>
</dbReference>
<organism evidence="1 2">
    <name type="scientific">Geospiza parvula</name>
    <name type="common">Small tree-finch</name>
    <name type="synonym">Camarhynchus parvulus</name>
    <dbReference type="NCBI Taxonomy" id="87175"/>
    <lineage>
        <taxon>Eukaryota</taxon>
        <taxon>Metazoa</taxon>
        <taxon>Chordata</taxon>
        <taxon>Craniata</taxon>
        <taxon>Vertebrata</taxon>
        <taxon>Euteleostomi</taxon>
        <taxon>Archelosauria</taxon>
        <taxon>Archosauria</taxon>
        <taxon>Dinosauria</taxon>
        <taxon>Saurischia</taxon>
        <taxon>Theropoda</taxon>
        <taxon>Coelurosauria</taxon>
        <taxon>Aves</taxon>
        <taxon>Neognathae</taxon>
        <taxon>Neoaves</taxon>
        <taxon>Telluraves</taxon>
        <taxon>Australaves</taxon>
        <taxon>Passeriformes</taxon>
        <taxon>Thraupidae</taxon>
        <taxon>Camarhynchus</taxon>
    </lineage>
</organism>
<dbReference type="Pfam" id="PF17919">
    <property type="entry name" value="RT_RNaseH_2"/>
    <property type="match status" value="1"/>
</dbReference>
<reference evidence="1" key="1">
    <citation type="submission" date="2020-02" db="EMBL/GenBank/DDBJ databases">
        <authorList>
            <person name="Enbody D E."/>
            <person name="Pettersson E M."/>
        </authorList>
    </citation>
    <scope>NUCLEOTIDE SEQUENCE [LARGE SCALE GENOMIC DNA]</scope>
</reference>
<keyword evidence="2" id="KW-1185">Reference proteome</keyword>
<proteinExistence type="predicted"/>
<dbReference type="AlphaFoldDB" id="A0A8U8CKQ8"/>
<dbReference type="Gene3D" id="3.10.20.370">
    <property type="match status" value="1"/>
</dbReference>
<dbReference type="InterPro" id="IPR043502">
    <property type="entry name" value="DNA/RNA_pol_sf"/>
</dbReference>
<sequence>RAFSQLKKALMSAPALGLSGVSKPFFLFSHEKQGIALGILAQDLGLYCRAVTYLSKQLDEAAEGWPGCLRAVAAVVVNIQEAHKFTLGQKMTVLLLQMKGKEGL</sequence>
<reference evidence="1" key="2">
    <citation type="submission" date="2025-08" db="UniProtKB">
        <authorList>
            <consortium name="Ensembl"/>
        </authorList>
    </citation>
    <scope>IDENTIFICATION</scope>
</reference>
<protein>
    <submittedName>
        <fullName evidence="1">Uncharacterized protein</fullName>
    </submittedName>
</protein>